<reference evidence="2" key="1">
    <citation type="submission" date="2022-11" db="UniProtKB">
        <authorList>
            <consortium name="WormBaseParasite"/>
        </authorList>
    </citation>
    <scope>IDENTIFICATION</scope>
</reference>
<dbReference type="Proteomes" id="UP000887566">
    <property type="component" value="Unplaced"/>
</dbReference>
<dbReference type="WBParaSite" id="PSAMB.scaffold313size57346.g4462.t1">
    <property type="protein sequence ID" value="PSAMB.scaffold313size57346.g4462.t1"/>
    <property type="gene ID" value="PSAMB.scaffold313size57346.g4462"/>
</dbReference>
<proteinExistence type="predicted"/>
<sequence>MSGEQRGTCSDSIVFVPWTELIWVPCTEFVDFSHPIQMTNDTAVVASHLLCQLSGYLAAVLLEKRLQALLVNLHWASRSDGVSQVRFSISKARKSSVGCSLIGKAFSVHGTHVSSCICTV</sequence>
<evidence type="ECO:0000313" key="1">
    <source>
        <dbReference type="Proteomes" id="UP000887566"/>
    </source>
</evidence>
<name>A0A914W4A5_9BILA</name>
<protein>
    <submittedName>
        <fullName evidence="2">Uncharacterized protein</fullName>
    </submittedName>
</protein>
<dbReference type="AlphaFoldDB" id="A0A914W4A5"/>
<accession>A0A914W4A5</accession>
<organism evidence="1 2">
    <name type="scientific">Plectus sambesii</name>
    <dbReference type="NCBI Taxonomy" id="2011161"/>
    <lineage>
        <taxon>Eukaryota</taxon>
        <taxon>Metazoa</taxon>
        <taxon>Ecdysozoa</taxon>
        <taxon>Nematoda</taxon>
        <taxon>Chromadorea</taxon>
        <taxon>Plectida</taxon>
        <taxon>Plectina</taxon>
        <taxon>Plectoidea</taxon>
        <taxon>Plectidae</taxon>
        <taxon>Plectus</taxon>
    </lineage>
</organism>
<keyword evidence="1" id="KW-1185">Reference proteome</keyword>
<evidence type="ECO:0000313" key="2">
    <source>
        <dbReference type="WBParaSite" id="PSAMB.scaffold313size57346.g4462.t1"/>
    </source>
</evidence>